<dbReference type="AlphaFoldDB" id="A0AAJ0CJE3"/>
<feature type="repeat" description="ANK" evidence="3">
    <location>
        <begin position="244"/>
        <end position="276"/>
    </location>
</feature>
<keyword evidence="2 3" id="KW-0040">ANK repeat</keyword>
<protein>
    <recommendedName>
        <fullName evidence="7">Ankyrin repeat-containing domain protein</fullName>
    </recommendedName>
</protein>
<feature type="compositionally biased region" description="Low complexity" evidence="4">
    <location>
        <begin position="153"/>
        <end position="165"/>
    </location>
</feature>
<evidence type="ECO:0000256" key="3">
    <source>
        <dbReference type="PROSITE-ProRule" id="PRU00023"/>
    </source>
</evidence>
<reference evidence="5" key="1">
    <citation type="submission" date="2023-06" db="EMBL/GenBank/DDBJ databases">
        <title>Conoideocrella luteorostrata (Hypocreales: Clavicipitaceae), a potential biocontrol fungus for elongate hemlock scale in United States Christmas tree production areas.</title>
        <authorList>
            <person name="Barrett H."/>
            <person name="Lovett B."/>
            <person name="Macias A.M."/>
            <person name="Stajich J.E."/>
            <person name="Kasson M.T."/>
        </authorList>
    </citation>
    <scope>NUCLEOTIDE SEQUENCE</scope>
    <source>
        <strain evidence="5">ARSEF 14590</strain>
    </source>
</reference>
<dbReference type="PANTHER" id="PTHR24171">
    <property type="entry name" value="ANKYRIN REPEAT DOMAIN-CONTAINING PROTEIN 39-RELATED"/>
    <property type="match status" value="1"/>
</dbReference>
<keyword evidence="6" id="KW-1185">Reference proteome</keyword>
<feature type="region of interest" description="Disordered" evidence="4">
    <location>
        <begin position="134"/>
        <end position="167"/>
    </location>
</feature>
<accession>A0AAJ0CJE3</accession>
<dbReference type="InterPro" id="IPR002110">
    <property type="entry name" value="Ankyrin_rpt"/>
</dbReference>
<feature type="repeat" description="ANK" evidence="3">
    <location>
        <begin position="67"/>
        <end position="99"/>
    </location>
</feature>
<proteinExistence type="predicted"/>
<feature type="repeat" description="ANK" evidence="3">
    <location>
        <begin position="279"/>
        <end position="307"/>
    </location>
</feature>
<dbReference type="PROSITE" id="PS50297">
    <property type="entry name" value="ANK_REP_REGION"/>
    <property type="match status" value="6"/>
</dbReference>
<dbReference type="SMART" id="SM00248">
    <property type="entry name" value="ANK"/>
    <property type="match status" value="8"/>
</dbReference>
<sequence length="349" mass="35835">METQLLPTHTPLPAVDAAYDPTLLTEDTDEYCWTPLQLASRGGDLQTVREILEANPLAANEPARGYYGQTALQAACIHGHEDIVRLLVEAGADIHFSGGNNMQRNALQFACGQGNERVVEFLLSHGAEVNTLRDSRQGRVASSSTDRHRSINAAEASSSSLSSASPKTAVTRYNGRTALQAASERGHAHLVGRLLNLGADVNAPPSSTAGLTALQGACVNGFAGIVSILLEHGADVNGAAAKYKGKTALQAACLKGHAGIVDMLLDAGADVHALGGNNGDATALHAAAEAGNAAIVTRLVEAGANVNDGGGRGQSPVQSAARNGREDVVQLLRGLGAVGRSGGGKLCFS</sequence>
<dbReference type="Proteomes" id="UP001251528">
    <property type="component" value="Unassembled WGS sequence"/>
</dbReference>
<dbReference type="EMBL" id="JASWJB010000248">
    <property type="protein sequence ID" value="KAK2592747.1"/>
    <property type="molecule type" value="Genomic_DNA"/>
</dbReference>
<evidence type="ECO:0000256" key="4">
    <source>
        <dbReference type="SAM" id="MobiDB-lite"/>
    </source>
</evidence>
<evidence type="ECO:0000313" key="5">
    <source>
        <dbReference type="EMBL" id="KAK2592747.1"/>
    </source>
</evidence>
<dbReference type="PROSITE" id="PS50088">
    <property type="entry name" value="ANK_REPEAT"/>
    <property type="match status" value="6"/>
</dbReference>
<evidence type="ECO:0008006" key="7">
    <source>
        <dbReference type="Google" id="ProtNLM"/>
    </source>
</evidence>
<dbReference type="Gene3D" id="1.25.40.20">
    <property type="entry name" value="Ankyrin repeat-containing domain"/>
    <property type="match status" value="3"/>
</dbReference>
<dbReference type="InterPro" id="IPR036770">
    <property type="entry name" value="Ankyrin_rpt-contain_sf"/>
</dbReference>
<dbReference type="Pfam" id="PF00023">
    <property type="entry name" value="Ank"/>
    <property type="match status" value="1"/>
</dbReference>
<feature type="repeat" description="ANK" evidence="3">
    <location>
        <begin position="102"/>
        <end position="134"/>
    </location>
</feature>
<organism evidence="5 6">
    <name type="scientific">Conoideocrella luteorostrata</name>
    <dbReference type="NCBI Taxonomy" id="1105319"/>
    <lineage>
        <taxon>Eukaryota</taxon>
        <taxon>Fungi</taxon>
        <taxon>Dikarya</taxon>
        <taxon>Ascomycota</taxon>
        <taxon>Pezizomycotina</taxon>
        <taxon>Sordariomycetes</taxon>
        <taxon>Hypocreomycetidae</taxon>
        <taxon>Hypocreales</taxon>
        <taxon>Clavicipitaceae</taxon>
        <taxon>Conoideocrella</taxon>
    </lineage>
</organism>
<evidence type="ECO:0000256" key="1">
    <source>
        <dbReference type="ARBA" id="ARBA00022737"/>
    </source>
</evidence>
<name>A0AAJ0CJE3_9HYPO</name>
<evidence type="ECO:0000256" key="2">
    <source>
        <dbReference type="ARBA" id="ARBA00023043"/>
    </source>
</evidence>
<dbReference type="Pfam" id="PF12796">
    <property type="entry name" value="Ank_2"/>
    <property type="match status" value="3"/>
</dbReference>
<dbReference type="PANTHER" id="PTHR24171:SF8">
    <property type="entry name" value="BRCA1-ASSOCIATED RING DOMAIN PROTEIN 1"/>
    <property type="match status" value="1"/>
</dbReference>
<gene>
    <name evidence="5" type="ORF">QQS21_009551</name>
</gene>
<feature type="repeat" description="ANK" evidence="3">
    <location>
        <begin position="209"/>
        <end position="241"/>
    </location>
</feature>
<dbReference type="PRINTS" id="PR01415">
    <property type="entry name" value="ANKYRIN"/>
</dbReference>
<dbReference type="GO" id="GO:0085020">
    <property type="term" value="P:protein K6-linked ubiquitination"/>
    <property type="evidence" value="ECO:0007669"/>
    <property type="project" value="TreeGrafter"/>
</dbReference>
<keyword evidence="1" id="KW-0677">Repeat</keyword>
<feature type="repeat" description="ANK" evidence="3">
    <location>
        <begin position="174"/>
        <end position="206"/>
    </location>
</feature>
<evidence type="ECO:0000313" key="6">
    <source>
        <dbReference type="Proteomes" id="UP001251528"/>
    </source>
</evidence>
<dbReference type="GO" id="GO:0004842">
    <property type="term" value="F:ubiquitin-protein transferase activity"/>
    <property type="evidence" value="ECO:0007669"/>
    <property type="project" value="TreeGrafter"/>
</dbReference>
<comment type="caution">
    <text evidence="5">The sequence shown here is derived from an EMBL/GenBank/DDBJ whole genome shotgun (WGS) entry which is preliminary data.</text>
</comment>
<dbReference type="SUPFAM" id="SSF48403">
    <property type="entry name" value="Ankyrin repeat"/>
    <property type="match status" value="1"/>
</dbReference>